<evidence type="ECO:0000256" key="1">
    <source>
        <dbReference type="SAM" id="Phobius"/>
    </source>
</evidence>
<keyword evidence="1" id="KW-1133">Transmembrane helix</keyword>
<keyword evidence="3" id="KW-1185">Reference proteome</keyword>
<comment type="caution">
    <text evidence="2">The sequence shown here is derived from an EMBL/GenBank/DDBJ whole genome shotgun (WGS) entry which is preliminary data.</text>
</comment>
<organism evidence="2 3">
    <name type="scientific">Nonomuraea africana</name>
    <dbReference type="NCBI Taxonomy" id="46171"/>
    <lineage>
        <taxon>Bacteria</taxon>
        <taxon>Bacillati</taxon>
        <taxon>Actinomycetota</taxon>
        <taxon>Actinomycetes</taxon>
        <taxon>Streptosporangiales</taxon>
        <taxon>Streptosporangiaceae</taxon>
        <taxon>Nonomuraea</taxon>
    </lineage>
</organism>
<sequence>MKRRSFSRASGWLAAFVFGLPALGLLAMAIVLRGRAVAFALPYLVLMILAYLVGMAFLAVLRFPPDWLRALVAAVAVYLIALFTPLTTGMASYPIEVVRCGGLPVVATGFAAAMAFDRPGDDTYSVTPLGDTYFCTAKEAEAADYTHYGF</sequence>
<evidence type="ECO:0000313" key="3">
    <source>
        <dbReference type="Proteomes" id="UP000661607"/>
    </source>
</evidence>
<feature type="transmembrane region" description="Helical" evidence="1">
    <location>
        <begin position="67"/>
        <end position="86"/>
    </location>
</feature>
<gene>
    <name evidence="2" type="ORF">H4W81_000033</name>
</gene>
<evidence type="ECO:0000313" key="2">
    <source>
        <dbReference type="EMBL" id="MBE1557254.1"/>
    </source>
</evidence>
<feature type="transmembrane region" description="Helical" evidence="1">
    <location>
        <begin position="38"/>
        <end position="60"/>
    </location>
</feature>
<keyword evidence="1" id="KW-0472">Membrane</keyword>
<accession>A0ABR9K5H0</accession>
<keyword evidence="1" id="KW-0812">Transmembrane</keyword>
<dbReference type="EMBL" id="JADBEF010000001">
    <property type="protein sequence ID" value="MBE1557254.1"/>
    <property type="molecule type" value="Genomic_DNA"/>
</dbReference>
<name>A0ABR9K5H0_9ACTN</name>
<dbReference type="RefSeq" id="WP_192772914.1">
    <property type="nucleotide sequence ID" value="NZ_BAAASY010000015.1"/>
</dbReference>
<protein>
    <submittedName>
        <fullName evidence="2">Uncharacterized protein</fullName>
    </submittedName>
</protein>
<reference evidence="2 3" key="1">
    <citation type="submission" date="2020-10" db="EMBL/GenBank/DDBJ databases">
        <title>Sequencing the genomes of 1000 actinobacteria strains.</title>
        <authorList>
            <person name="Klenk H.-P."/>
        </authorList>
    </citation>
    <scope>NUCLEOTIDE SEQUENCE [LARGE SCALE GENOMIC DNA]</scope>
    <source>
        <strain evidence="2 3">DSM 43748</strain>
    </source>
</reference>
<proteinExistence type="predicted"/>
<feature type="transmembrane region" description="Helical" evidence="1">
    <location>
        <begin position="12"/>
        <end position="32"/>
    </location>
</feature>
<dbReference type="Proteomes" id="UP000661607">
    <property type="component" value="Unassembled WGS sequence"/>
</dbReference>